<evidence type="ECO:0000313" key="3">
    <source>
        <dbReference type="Proteomes" id="UP001430953"/>
    </source>
</evidence>
<dbReference type="AlphaFoldDB" id="A0AAW2FS75"/>
<feature type="chain" id="PRO_5043396840" description="Secreted protein" evidence="1">
    <location>
        <begin position="19"/>
        <end position="112"/>
    </location>
</feature>
<comment type="caution">
    <text evidence="2">The sequence shown here is derived from an EMBL/GenBank/DDBJ whole genome shotgun (WGS) entry which is preliminary data.</text>
</comment>
<sequence length="112" mass="12893">MHHSISLSLSLSLSLLNRWPLLRKTWTWKDPARCKSVSCIRHALSRIAATSRRKRSARDVRSRIFVFSNCQTNGARRRAETLLQMIHLGGEHRLRCAEATRGDSHARHGHFP</sequence>
<keyword evidence="3" id="KW-1185">Reference proteome</keyword>
<dbReference type="EMBL" id="JADYXP020000008">
    <property type="protein sequence ID" value="KAL0117970.1"/>
    <property type="molecule type" value="Genomic_DNA"/>
</dbReference>
<keyword evidence="1" id="KW-0732">Signal</keyword>
<organism evidence="2 3">
    <name type="scientific">Cardiocondyla obscurior</name>
    <dbReference type="NCBI Taxonomy" id="286306"/>
    <lineage>
        <taxon>Eukaryota</taxon>
        <taxon>Metazoa</taxon>
        <taxon>Ecdysozoa</taxon>
        <taxon>Arthropoda</taxon>
        <taxon>Hexapoda</taxon>
        <taxon>Insecta</taxon>
        <taxon>Pterygota</taxon>
        <taxon>Neoptera</taxon>
        <taxon>Endopterygota</taxon>
        <taxon>Hymenoptera</taxon>
        <taxon>Apocrita</taxon>
        <taxon>Aculeata</taxon>
        <taxon>Formicoidea</taxon>
        <taxon>Formicidae</taxon>
        <taxon>Myrmicinae</taxon>
        <taxon>Cardiocondyla</taxon>
    </lineage>
</organism>
<dbReference type="Proteomes" id="UP001430953">
    <property type="component" value="Unassembled WGS sequence"/>
</dbReference>
<evidence type="ECO:0000313" key="2">
    <source>
        <dbReference type="EMBL" id="KAL0117970.1"/>
    </source>
</evidence>
<gene>
    <name evidence="2" type="ORF">PUN28_008977</name>
</gene>
<protein>
    <recommendedName>
        <fullName evidence="4">Secreted protein</fullName>
    </recommendedName>
</protein>
<feature type="signal peptide" evidence="1">
    <location>
        <begin position="1"/>
        <end position="18"/>
    </location>
</feature>
<proteinExistence type="predicted"/>
<evidence type="ECO:0008006" key="4">
    <source>
        <dbReference type="Google" id="ProtNLM"/>
    </source>
</evidence>
<reference evidence="2 3" key="1">
    <citation type="submission" date="2023-03" db="EMBL/GenBank/DDBJ databases">
        <title>High recombination rates correlate with genetic variation in Cardiocondyla obscurior ants.</title>
        <authorList>
            <person name="Errbii M."/>
        </authorList>
    </citation>
    <scope>NUCLEOTIDE SEQUENCE [LARGE SCALE GENOMIC DNA]</scope>
    <source>
        <strain evidence="2">Alpha-2009</strain>
        <tissue evidence="2">Whole body</tissue>
    </source>
</reference>
<name>A0AAW2FS75_9HYME</name>
<accession>A0AAW2FS75</accession>
<evidence type="ECO:0000256" key="1">
    <source>
        <dbReference type="SAM" id="SignalP"/>
    </source>
</evidence>